<keyword evidence="4 5" id="KW-0472">Membrane</keyword>
<evidence type="ECO:0000256" key="1">
    <source>
        <dbReference type="ARBA" id="ARBA00004141"/>
    </source>
</evidence>
<evidence type="ECO:0000256" key="5">
    <source>
        <dbReference type="SAM" id="Phobius"/>
    </source>
</evidence>
<accession>A0A2V1K7S5</accession>
<evidence type="ECO:0000256" key="3">
    <source>
        <dbReference type="ARBA" id="ARBA00022989"/>
    </source>
</evidence>
<dbReference type="PANTHER" id="PTHR33507">
    <property type="entry name" value="INNER MEMBRANE PROTEIN YBBJ"/>
    <property type="match status" value="1"/>
</dbReference>
<gene>
    <name evidence="7" type="ORF">DD236_05170</name>
</gene>
<keyword evidence="8" id="KW-1185">Reference proteome</keyword>
<evidence type="ECO:0000259" key="6">
    <source>
        <dbReference type="Pfam" id="PF01957"/>
    </source>
</evidence>
<evidence type="ECO:0000256" key="4">
    <source>
        <dbReference type="ARBA" id="ARBA00023136"/>
    </source>
</evidence>
<dbReference type="RefSeq" id="WP_109093327.1">
    <property type="nucleotide sequence ID" value="NZ_CAMELQ010000008.1"/>
</dbReference>
<dbReference type="AlphaFoldDB" id="A0A2V1K7S5"/>
<protein>
    <submittedName>
        <fullName evidence="7">NfeD family protein</fullName>
    </submittedName>
</protein>
<evidence type="ECO:0000313" key="7">
    <source>
        <dbReference type="EMBL" id="PWF26681.1"/>
    </source>
</evidence>
<dbReference type="InterPro" id="IPR052165">
    <property type="entry name" value="Membrane_assoc_protease"/>
</dbReference>
<name>A0A2V1K7S5_9ACTO</name>
<dbReference type="InterPro" id="IPR012340">
    <property type="entry name" value="NA-bd_OB-fold"/>
</dbReference>
<dbReference type="InterPro" id="IPR002810">
    <property type="entry name" value="NfeD-like_C"/>
</dbReference>
<dbReference type="GO" id="GO:0005886">
    <property type="term" value="C:plasma membrane"/>
    <property type="evidence" value="ECO:0007669"/>
    <property type="project" value="TreeGrafter"/>
</dbReference>
<evidence type="ECO:0000256" key="2">
    <source>
        <dbReference type="ARBA" id="ARBA00022692"/>
    </source>
</evidence>
<dbReference type="Pfam" id="PF01957">
    <property type="entry name" value="NfeD"/>
    <property type="match status" value="1"/>
</dbReference>
<dbReference type="EMBL" id="QETB01000002">
    <property type="protein sequence ID" value="PWF26681.1"/>
    <property type="molecule type" value="Genomic_DNA"/>
</dbReference>
<reference evidence="8" key="1">
    <citation type="submission" date="2018-05" db="EMBL/GenBank/DDBJ databases">
        <authorList>
            <person name="Li Y."/>
        </authorList>
    </citation>
    <scope>NUCLEOTIDE SEQUENCE [LARGE SCALE GENOMIC DNA]</scope>
    <source>
        <strain evidence="8">sk1b4</strain>
    </source>
</reference>
<comment type="caution">
    <text evidence="7">The sequence shown here is derived from an EMBL/GenBank/DDBJ whole genome shotgun (WGS) entry which is preliminary data.</text>
</comment>
<dbReference type="PANTHER" id="PTHR33507:SF3">
    <property type="entry name" value="INNER MEMBRANE PROTEIN YBBJ"/>
    <property type="match status" value="1"/>
</dbReference>
<dbReference type="OrthoDB" id="3174252at2"/>
<dbReference type="Proteomes" id="UP000245283">
    <property type="component" value="Unassembled WGS sequence"/>
</dbReference>
<comment type="subcellular location">
    <subcellularLocation>
        <location evidence="1">Membrane</location>
        <topology evidence="1">Multi-pass membrane protein</topology>
    </subcellularLocation>
</comment>
<evidence type="ECO:0000313" key="8">
    <source>
        <dbReference type="Proteomes" id="UP000245283"/>
    </source>
</evidence>
<keyword evidence="2 5" id="KW-0812">Transmembrane</keyword>
<organism evidence="7 8">
    <name type="scientific">Ancrocorticia populi</name>
    <dbReference type="NCBI Taxonomy" id="2175228"/>
    <lineage>
        <taxon>Bacteria</taxon>
        <taxon>Bacillati</taxon>
        <taxon>Actinomycetota</taxon>
        <taxon>Actinomycetes</taxon>
        <taxon>Actinomycetales</taxon>
        <taxon>Actinomycetaceae</taxon>
        <taxon>Ancrocorticia</taxon>
    </lineage>
</organism>
<keyword evidence="3 5" id="KW-1133">Transmembrane helix</keyword>
<sequence>MSWYIWLIVAIVCFIIETFTVEFTFLMLGGSALIATGVAFGTESIVWQVLAFSLAALVLILFARPWALKKMNPKGAAAGNVYGQVGKAARTLTGVDERSGRVKIGGDVWSARSVGGLIPEGSDVVVVQIDGATAVVAPRPPQP</sequence>
<proteinExistence type="predicted"/>
<feature type="transmembrane region" description="Helical" evidence="5">
    <location>
        <begin position="7"/>
        <end position="33"/>
    </location>
</feature>
<dbReference type="SUPFAM" id="SSF141322">
    <property type="entry name" value="NfeD domain-like"/>
    <property type="match status" value="1"/>
</dbReference>
<feature type="domain" description="NfeD-like C-terminal" evidence="6">
    <location>
        <begin position="85"/>
        <end position="138"/>
    </location>
</feature>
<feature type="transmembrane region" description="Helical" evidence="5">
    <location>
        <begin position="45"/>
        <end position="63"/>
    </location>
</feature>
<dbReference type="Gene3D" id="2.40.50.140">
    <property type="entry name" value="Nucleic acid-binding proteins"/>
    <property type="match status" value="1"/>
</dbReference>